<dbReference type="InterPro" id="IPR011342">
    <property type="entry name" value="Shikimate_DH"/>
</dbReference>
<evidence type="ECO:0000256" key="2">
    <source>
        <dbReference type="ARBA" id="ARBA00022605"/>
    </source>
</evidence>
<evidence type="ECO:0000256" key="5">
    <source>
        <dbReference type="ARBA" id="ARBA00023141"/>
    </source>
</evidence>
<feature type="binding site" evidence="8">
    <location>
        <position position="433"/>
    </location>
    <ligand>
        <name>NADP(+)</name>
        <dbReference type="ChEBI" id="CHEBI:58349"/>
    </ligand>
</feature>
<dbReference type="GO" id="GO:0008652">
    <property type="term" value="P:amino acid biosynthetic process"/>
    <property type="evidence" value="ECO:0007669"/>
    <property type="project" value="UniProtKB-KW"/>
</dbReference>
<keyword evidence="13" id="KW-1185">Reference proteome</keyword>
<feature type="domain" description="Pyrroline-5-carboxylate reductase catalytic N-terminal" evidence="9">
    <location>
        <begin position="345"/>
        <end position="415"/>
    </location>
</feature>
<dbReference type="CDD" id="cd01065">
    <property type="entry name" value="NAD_bind_Shikimate_DH"/>
    <property type="match status" value="1"/>
</dbReference>
<keyword evidence="3 8" id="KW-0521">NADP</keyword>
<feature type="binding site" evidence="8">
    <location>
        <position position="278"/>
    </location>
    <ligand>
        <name>shikimate</name>
        <dbReference type="ChEBI" id="CHEBI:36208"/>
    </ligand>
</feature>
<evidence type="ECO:0000256" key="4">
    <source>
        <dbReference type="ARBA" id="ARBA00023002"/>
    </source>
</evidence>
<evidence type="ECO:0000256" key="8">
    <source>
        <dbReference type="HAMAP-Rule" id="MF_00222"/>
    </source>
</evidence>
<feature type="binding site" evidence="7">
    <location>
        <position position="174"/>
    </location>
    <ligand>
        <name>3-dehydroquinate</name>
        <dbReference type="ChEBI" id="CHEBI:32364"/>
    </ligand>
</feature>
<feature type="binding site" evidence="8">
    <location>
        <position position="456"/>
    </location>
    <ligand>
        <name>NADP(+)</name>
        <dbReference type="ChEBI" id="CHEBI:58349"/>
    </ligand>
</feature>
<comment type="catalytic activity">
    <reaction evidence="7">
        <text>3-dehydroquinate = 3-dehydroshikimate + H2O</text>
        <dbReference type="Rhea" id="RHEA:21096"/>
        <dbReference type="ChEBI" id="CHEBI:15377"/>
        <dbReference type="ChEBI" id="CHEBI:16630"/>
        <dbReference type="ChEBI" id="CHEBI:32364"/>
        <dbReference type="EC" id="4.2.1.10"/>
    </reaction>
</comment>
<dbReference type="GO" id="GO:0004764">
    <property type="term" value="F:shikimate 3-dehydrogenase (NADP+) activity"/>
    <property type="evidence" value="ECO:0007669"/>
    <property type="project" value="UniProtKB-UniRule"/>
</dbReference>
<dbReference type="PANTHER" id="PTHR21089:SF1">
    <property type="entry name" value="BIFUNCTIONAL 3-DEHYDROQUINATE DEHYDRATASE_SHIKIMATE DEHYDROGENASE, CHLOROPLASTIC"/>
    <property type="match status" value="1"/>
</dbReference>
<feature type="domain" description="Shikimate dehydrogenase substrate binding N-terminal" evidence="10">
    <location>
        <begin position="223"/>
        <end position="305"/>
    </location>
</feature>
<dbReference type="GO" id="GO:0009073">
    <property type="term" value="P:aromatic amino acid family biosynthetic process"/>
    <property type="evidence" value="ECO:0007669"/>
    <property type="project" value="UniProtKB-KW"/>
</dbReference>
<feature type="binding site" evidence="8">
    <location>
        <position position="303"/>
    </location>
    <ligand>
        <name>shikimate</name>
        <dbReference type="ChEBI" id="CHEBI:36208"/>
    </ligand>
</feature>
<comment type="pathway">
    <text evidence="1 8">Metabolic intermediate biosynthesis; chorismate biosynthesis; chorismate from D-erythrose 4-phosphate and phosphoenolpyruvate: step 4/7.</text>
</comment>
<dbReference type="Gene3D" id="3.20.20.70">
    <property type="entry name" value="Aldolase class I"/>
    <property type="match status" value="1"/>
</dbReference>
<comment type="caution">
    <text evidence="7">Lacks conserved residue(s) required for the propagation of feature annotation.</text>
</comment>
<dbReference type="GO" id="GO:0050661">
    <property type="term" value="F:NADP binding"/>
    <property type="evidence" value="ECO:0007669"/>
    <property type="project" value="InterPro"/>
</dbReference>
<evidence type="ECO:0000259" key="11">
    <source>
        <dbReference type="Pfam" id="PF18317"/>
    </source>
</evidence>
<feature type="binding site" evidence="8">
    <location>
        <position position="463"/>
    </location>
    <ligand>
        <name>shikimate</name>
        <dbReference type="ChEBI" id="CHEBI:36208"/>
    </ligand>
</feature>
<keyword evidence="7" id="KW-0704">Schiff base</keyword>
<dbReference type="RefSeq" id="WP_145364155.1">
    <property type="nucleotide sequence ID" value="NZ_CP036268.1"/>
</dbReference>
<evidence type="ECO:0000313" key="12">
    <source>
        <dbReference type="EMBL" id="QDT38106.1"/>
    </source>
</evidence>
<feature type="binding site" evidence="8">
    <location>
        <begin position="348"/>
        <end position="352"/>
    </location>
    <ligand>
        <name>NADP(+)</name>
        <dbReference type="ChEBI" id="CHEBI:58349"/>
    </ligand>
</feature>
<dbReference type="HAMAP" id="MF_00222">
    <property type="entry name" value="Shikimate_DH_AroE"/>
    <property type="match status" value="1"/>
</dbReference>
<dbReference type="Pfam" id="PF01487">
    <property type="entry name" value="DHquinase_I"/>
    <property type="match status" value="1"/>
</dbReference>
<comment type="catalytic activity">
    <reaction evidence="6 8">
        <text>shikimate + NADP(+) = 3-dehydroshikimate + NADPH + H(+)</text>
        <dbReference type="Rhea" id="RHEA:17737"/>
        <dbReference type="ChEBI" id="CHEBI:15378"/>
        <dbReference type="ChEBI" id="CHEBI:16630"/>
        <dbReference type="ChEBI" id="CHEBI:36208"/>
        <dbReference type="ChEBI" id="CHEBI:57783"/>
        <dbReference type="ChEBI" id="CHEBI:58349"/>
        <dbReference type="EC" id="1.1.1.25"/>
    </reaction>
</comment>
<evidence type="ECO:0000256" key="7">
    <source>
        <dbReference type="HAMAP-Rule" id="MF_00214"/>
    </source>
</evidence>
<evidence type="ECO:0000259" key="9">
    <source>
        <dbReference type="Pfam" id="PF03807"/>
    </source>
</evidence>
<keyword evidence="2 7" id="KW-0028">Amino-acid biosynthesis</keyword>
<comment type="similarity">
    <text evidence="7">Belongs to the type-I 3-dehydroquinase family.</text>
</comment>
<dbReference type="KEGG" id="svp:Pan189_24960"/>
<dbReference type="Pfam" id="PF18317">
    <property type="entry name" value="SDH_C"/>
    <property type="match status" value="1"/>
</dbReference>
<feature type="binding site" evidence="8">
    <location>
        <begin position="231"/>
        <end position="233"/>
    </location>
    <ligand>
        <name>shikimate</name>
        <dbReference type="ChEBI" id="CHEBI:36208"/>
    </ligand>
</feature>
<dbReference type="InterPro" id="IPR013708">
    <property type="entry name" value="Shikimate_DH-bd_N"/>
</dbReference>
<protein>
    <recommendedName>
        <fullName evidence="7 8">Multifunctional fusion protein</fullName>
    </recommendedName>
    <domain>
        <recommendedName>
            <fullName evidence="7">3-dehydroquinate dehydratase</fullName>
            <shortName evidence="7">3-dehydroquinase</shortName>
            <ecNumber evidence="7">4.2.1.10</ecNumber>
        </recommendedName>
        <alternativeName>
            <fullName evidence="7">Type I DHQase</fullName>
        </alternativeName>
        <alternativeName>
            <fullName evidence="7">Type I dehydroquinase</fullName>
            <shortName evidence="7">DHQ1</shortName>
        </alternativeName>
    </domain>
    <domain>
        <recommendedName>
            <fullName evidence="8">Shikimate dehydrogenase (NADP(+))</fullName>
            <shortName evidence="8">SDH</shortName>
            <ecNumber evidence="8">1.1.1.25</ecNumber>
        </recommendedName>
    </domain>
</protein>
<dbReference type="OrthoDB" id="9792692at2"/>
<feature type="binding site" evidence="7">
    <location>
        <position position="58"/>
    </location>
    <ligand>
        <name>3-dehydroquinate</name>
        <dbReference type="ChEBI" id="CHEBI:32364"/>
    </ligand>
</feature>
<dbReference type="InterPro" id="IPR036291">
    <property type="entry name" value="NAD(P)-bd_dom_sf"/>
</dbReference>
<reference evidence="12 13" key="1">
    <citation type="submission" date="2019-02" db="EMBL/GenBank/DDBJ databases">
        <title>Deep-cultivation of Planctomycetes and their phenomic and genomic characterization uncovers novel biology.</title>
        <authorList>
            <person name="Wiegand S."/>
            <person name="Jogler M."/>
            <person name="Boedeker C."/>
            <person name="Pinto D."/>
            <person name="Vollmers J."/>
            <person name="Rivas-Marin E."/>
            <person name="Kohn T."/>
            <person name="Peeters S.H."/>
            <person name="Heuer A."/>
            <person name="Rast P."/>
            <person name="Oberbeckmann S."/>
            <person name="Bunk B."/>
            <person name="Jeske O."/>
            <person name="Meyerdierks A."/>
            <person name="Storesund J.E."/>
            <person name="Kallscheuer N."/>
            <person name="Luecker S."/>
            <person name="Lage O.M."/>
            <person name="Pohl T."/>
            <person name="Merkel B.J."/>
            <person name="Hornburger P."/>
            <person name="Mueller R.-W."/>
            <person name="Bruemmer F."/>
            <person name="Labrenz M."/>
            <person name="Spormann A.M."/>
            <person name="Op den Camp H."/>
            <person name="Overmann J."/>
            <person name="Amann R."/>
            <person name="Jetten M.S.M."/>
            <person name="Mascher T."/>
            <person name="Medema M.H."/>
            <person name="Devos D.P."/>
            <person name="Kaster A.-K."/>
            <person name="Ovreas L."/>
            <person name="Rohde M."/>
            <person name="Galperin M.Y."/>
            <person name="Jogler C."/>
        </authorList>
    </citation>
    <scope>NUCLEOTIDE SEQUENCE [LARGE SCALE GENOMIC DNA]</scope>
    <source>
        <strain evidence="12 13">Pan189</strain>
    </source>
</reference>
<evidence type="ECO:0000256" key="1">
    <source>
        <dbReference type="ARBA" id="ARBA00004871"/>
    </source>
</evidence>
<comment type="function">
    <text evidence="7">Involved in the third step of the chorismate pathway, which leads to the biosynthesis of aromatic amino acids. Catalyzes the cis-dehydration of 3-dehydroquinate (DHQ) and introduces the first double bond of the aromatic ring to yield 3-dehydroshikimate.</text>
</comment>
<dbReference type="GO" id="GO:0019632">
    <property type="term" value="P:shikimate metabolic process"/>
    <property type="evidence" value="ECO:0007669"/>
    <property type="project" value="InterPro"/>
</dbReference>
<dbReference type="SUPFAM" id="SSF53223">
    <property type="entry name" value="Aminoacid dehydrogenase-like, N-terminal domain"/>
    <property type="match status" value="1"/>
</dbReference>
<dbReference type="HAMAP" id="MF_00214">
    <property type="entry name" value="AroD"/>
    <property type="match status" value="1"/>
</dbReference>
<dbReference type="Proteomes" id="UP000317318">
    <property type="component" value="Chromosome"/>
</dbReference>
<dbReference type="Pfam" id="PF08501">
    <property type="entry name" value="Shikimate_dh_N"/>
    <property type="match status" value="1"/>
</dbReference>
<feature type="active site" description="Schiff-base intermediate with substrate" evidence="7">
    <location>
        <position position="136"/>
    </location>
</feature>
<dbReference type="CDD" id="cd00502">
    <property type="entry name" value="DHQase_I"/>
    <property type="match status" value="1"/>
</dbReference>
<comment type="similarity">
    <text evidence="8">Belongs to the shikimate dehydrogenase family.</text>
</comment>
<proteinExistence type="inferred from homology"/>
<dbReference type="AlphaFoldDB" id="A0A517R2J0"/>
<dbReference type="InterPro" id="IPR013785">
    <property type="entry name" value="Aldolase_TIM"/>
</dbReference>
<dbReference type="EMBL" id="CP036268">
    <property type="protein sequence ID" value="QDT38106.1"/>
    <property type="molecule type" value="Genomic_DNA"/>
</dbReference>
<dbReference type="GO" id="GO:0003855">
    <property type="term" value="F:3-dehydroquinate dehydratase activity"/>
    <property type="evidence" value="ECO:0007669"/>
    <property type="project" value="UniProtKB-UniRule"/>
</dbReference>
<dbReference type="InterPro" id="IPR041121">
    <property type="entry name" value="SDH_C"/>
</dbReference>
<feature type="active site" description="Proton acceptor" evidence="8">
    <location>
        <position position="282"/>
    </location>
</feature>
<name>A0A517R2J0_9PLAN</name>
<dbReference type="Gene3D" id="3.40.50.720">
    <property type="entry name" value="NAD(P)-binding Rossmann-like Domain"/>
    <property type="match status" value="1"/>
</dbReference>
<dbReference type="InterPro" id="IPR022893">
    <property type="entry name" value="Shikimate_DH_fam"/>
</dbReference>
<dbReference type="UniPathway" id="UPA00053">
    <property type="reaction ID" value="UER00086"/>
</dbReference>
<feature type="binding site" evidence="7">
    <location>
        <position position="199"/>
    </location>
    <ligand>
        <name>3-dehydroquinate</name>
        <dbReference type="ChEBI" id="CHEBI:32364"/>
    </ligand>
</feature>
<feature type="domain" description="SDH C-terminal" evidence="11">
    <location>
        <begin position="456"/>
        <end position="480"/>
    </location>
</feature>
<feature type="binding site" evidence="8">
    <location>
        <position position="294"/>
    </location>
    <ligand>
        <name>NADP(+)</name>
        <dbReference type="ChEBI" id="CHEBI:58349"/>
    </ligand>
</feature>
<feature type="binding site" evidence="7">
    <location>
        <position position="5"/>
    </location>
    <ligand>
        <name>3-dehydroquinate</name>
        <dbReference type="ChEBI" id="CHEBI:32364"/>
    </ligand>
</feature>
<keyword evidence="7" id="KW-0456">Lyase</keyword>
<dbReference type="InterPro" id="IPR028939">
    <property type="entry name" value="P5C_Rdtase_cat_N"/>
</dbReference>
<dbReference type="GO" id="GO:0005829">
    <property type="term" value="C:cytosol"/>
    <property type="evidence" value="ECO:0007669"/>
    <property type="project" value="TreeGrafter"/>
</dbReference>
<evidence type="ECO:0000313" key="13">
    <source>
        <dbReference type="Proteomes" id="UP000317318"/>
    </source>
</evidence>
<gene>
    <name evidence="8 12" type="primary">aroE</name>
    <name evidence="7" type="synonym">aroD</name>
    <name evidence="12" type="ORF">Pan189_24960</name>
</gene>
<dbReference type="GO" id="GO:0009423">
    <property type="term" value="P:chorismate biosynthetic process"/>
    <property type="evidence" value="ECO:0007669"/>
    <property type="project" value="UniProtKB-UniRule"/>
</dbReference>
<feature type="active site" description="Proton donor/acceptor" evidence="7">
    <location>
        <position position="111"/>
    </location>
</feature>
<dbReference type="Gene3D" id="3.40.50.10860">
    <property type="entry name" value="Leucine Dehydrogenase, chain A, domain 1"/>
    <property type="match status" value="1"/>
</dbReference>
<feature type="binding site" evidence="7">
    <location>
        <begin position="30"/>
        <end position="32"/>
    </location>
    <ligand>
        <name>3-dehydroquinate</name>
        <dbReference type="ChEBI" id="CHEBI:32364"/>
    </ligand>
</feature>
<organism evidence="12 13">
    <name type="scientific">Stratiformator vulcanicus</name>
    <dbReference type="NCBI Taxonomy" id="2527980"/>
    <lineage>
        <taxon>Bacteria</taxon>
        <taxon>Pseudomonadati</taxon>
        <taxon>Planctomycetota</taxon>
        <taxon>Planctomycetia</taxon>
        <taxon>Planctomycetales</taxon>
        <taxon>Planctomycetaceae</taxon>
        <taxon>Stratiformator</taxon>
    </lineage>
</organism>
<sequence length="496" mass="54893">MICVSIGRTRHEMMIAEQHALFERRAKLLELRIDWLKKSPDLPRLLKDRPVPTVVTCRRPADQGRWAGSEEQRLGLLRQAIIEGAEYVDLEEDAAKRIPRHGDTQRIVSYHDFSETPDNIDEIHRRLADCDADVVKIVTTALHPSDNVRMLNLVRRASIPTVGFCMGELGLLSRVLCGRYGAPFTYASFSQDRVMAPGQVSFDQMQHEYFYERITAKTQLFGVMGDPIGHSKSPRLHNQLLRDSRLDAVYLPLLVPKGSFASAFADYATLGFDGFSVTIPHKEEAVRAAARADDDVMQIGASNTLYRDGSQWVAANTDYTAALSSLVDAIRETDPDATVSGKRAIILGSGGVARAVAVGLIRSGALVTITGRTRPKAEKLAAEIGCHIVSWENRSSETYEVVVNCTPVGMHPNVDETPFPDNAFSEHGVAFDTIYTPENTLFLKQARSRGCLTVSGLEMFVRQAAAQFELFTGLPASLPLLRRDLRREISAARLPS</sequence>
<dbReference type="PANTHER" id="PTHR21089">
    <property type="entry name" value="SHIKIMATE DEHYDROGENASE"/>
    <property type="match status" value="1"/>
</dbReference>
<feature type="binding site" evidence="8">
    <location>
        <position position="435"/>
    </location>
    <ligand>
        <name>shikimate</name>
        <dbReference type="ChEBI" id="CHEBI:36208"/>
    </ligand>
</feature>
<keyword evidence="5 7" id="KW-0057">Aromatic amino acid biosynthesis</keyword>
<accession>A0A517R2J0</accession>
<dbReference type="SUPFAM" id="SSF51569">
    <property type="entry name" value="Aldolase"/>
    <property type="match status" value="1"/>
</dbReference>
<keyword evidence="4 8" id="KW-0560">Oxidoreductase</keyword>
<dbReference type="Pfam" id="PF03807">
    <property type="entry name" value="F420_oxidored"/>
    <property type="match status" value="1"/>
</dbReference>
<dbReference type="InterPro" id="IPR001381">
    <property type="entry name" value="DHquinase_I"/>
</dbReference>
<evidence type="ECO:0000256" key="3">
    <source>
        <dbReference type="ARBA" id="ARBA00022857"/>
    </source>
</evidence>
<dbReference type="NCBIfam" id="TIGR00507">
    <property type="entry name" value="aroE"/>
    <property type="match status" value="1"/>
</dbReference>
<dbReference type="EC" id="1.1.1.25" evidence="8"/>
<dbReference type="SUPFAM" id="SSF51735">
    <property type="entry name" value="NAD(P)-binding Rossmann-fold domains"/>
    <property type="match status" value="1"/>
</dbReference>
<comment type="subunit">
    <text evidence="7">Homodimer.</text>
</comment>
<dbReference type="InterPro" id="IPR046346">
    <property type="entry name" value="Aminoacid_DH-like_N_sf"/>
</dbReference>
<comment type="pathway">
    <text evidence="7">Metabolic intermediate biosynthesis; chorismate biosynthesis; chorismate from D-erythrose 4-phosphate and phosphoenolpyruvate: step 3/7.</text>
</comment>
<evidence type="ECO:0000259" key="10">
    <source>
        <dbReference type="Pfam" id="PF08501"/>
    </source>
</evidence>
<comment type="function">
    <text evidence="8">Involved in the biosynthesis of the chorismate, which leads to the biosynthesis of aromatic amino acids. Catalyzes the reversible NADPH linked reduction of 3-dehydroshikimate (DHSA) to yield shikimate (SA).</text>
</comment>
<dbReference type="EC" id="4.2.1.10" evidence="7"/>
<feature type="binding site" evidence="8">
    <location>
        <position position="318"/>
    </location>
    <ligand>
        <name>shikimate</name>
        <dbReference type="ChEBI" id="CHEBI:36208"/>
    </ligand>
</feature>
<evidence type="ECO:0000256" key="6">
    <source>
        <dbReference type="ARBA" id="ARBA00049442"/>
    </source>
</evidence>